<dbReference type="PANTHER" id="PTHR32487:SF0">
    <property type="entry name" value="3-OXO-DELTA(4,5)-STEROID 5-BETA-REDUCTASE"/>
    <property type="match status" value="1"/>
</dbReference>
<evidence type="ECO:0000313" key="3">
    <source>
        <dbReference type="Proteomes" id="UP001205105"/>
    </source>
</evidence>
<dbReference type="Gene3D" id="3.40.50.720">
    <property type="entry name" value="NAD(P)-binding Rossmann-like Domain"/>
    <property type="match status" value="1"/>
</dbReference>
<comment type="caution">
    <text evidence="2">The sequence shown here is derived from an EMBL/GenBank/DDBJ whole genome shotgun (WGS) entry which is preliminary data.</text>
</comment>
<keyword evidence="3" id="KW-1185">Reference proteome</keyword>
<dbReference type="AlphaFoldDB" id="A0AAD5DNT6"/>
<name>A0AAD5DNT6_9CHLO</name>
<proteinExistence type="predicted"/>
<evidence type="ECO:0000259" key="1">
    <source>
        <dbReference type="Pfam" id="PF01370"/>
    </source>
</evidence>
<accession>A0AAD5DNT6</accession>
<dbReference type="PANTHER" id="PTHR32487">
    <property type="entry name" value="3-OXO-DELTA(4,5)-STEROID 5-BETA-REDUCTASE"/>
    <property type="match status" value="1"/>
</dbReference>
<feature type="domain" description="NAD-dependent epimerase/dehydratase" evidence="1">
    <location>
        <begin position="13"/>
        <end position="138"/>
    </location>
</feature>
<dbReference type="InterPro" id="IPR036291">
    <property type="entry name" value="NAD(P)-bd_dom_sf"/>
</dbReference>
<dbReference type="Pfam" id="PF01370">
    <property type="entry name" value="Epimerase"/>
    <property type="match status" value="1"/>
</dbReference>
<dbReference type="EMBL" id="JADXDR010000066">
    <property type="protein sequence ID" value="KAI7841240.1"/>
    <property type="molecule type" value="Genomic_DNA"/>
</dbReference>
<sequence>MASKAGGSEQRVALVTGATGITGRHCVDALLRHEGWQVVTVTLRDLQGLSKEEAGRVTQIKADLSDRSAVEKALKEAGVASVGYIFHCAFLMRQEEPAEECKINLGMLRSVVEAAEALDGGSLRHVFTMEGGKWYGQGSLRHVFTMEGGKCYGQHLSTPLKTPHREDDPPIMGPMFYYE</sequence>
<dbReference type="InterPro" id="IPR001509">
    <property type="entry name" value="Epimerase_deHydtase"/>
</dbReference>
<gene>
    <name evidence="2" type="ORF">COHA_005077</name>
</gene>
<evidence type="ECO:0000313" key="2">
    <source>
        <dbReference type="EMBL" id="KAI7841240.1"/>
    </source>
</evidence>
<reference evidence="2" key="1">
    <citation type="submission" date="2020-11" db="EMBL/GenBank/DDBJ databases">
        <title>Chlorella ohadii genome sequencing and assembly.</title>
        <authorList>
            <person name="Murik O."/>
            <person name="Treves H."/>
            <person name="Kedem I."/>
            <person name="Shotland Y."/>
            <person name="Kaplan A."/>
        </authorList>
    </citation>
    <scope>NUCLEOTIDE SEQUENCE</scope>
    <source>
        <strain evidence="2">1</strain>
    </source>
</reference>
<organism evidence="2 3">
    <name type="scientific">Chlorella ohadii</name>
    <dbReference type="NCBI Taxonomy" id="2649997"/>
    <lineage>
        <taxon>Eukaryota</taxon>
        <taxon>Viridiplantae</taxon>
        <taxon>Chlorophyta</taxon>
        <taxon>core chlorophytes</taxon>
        <taxon>Trebouxiophyceae</taxon>
        <taxon>Chlorellales</taxon>
        <taxon>Chlorellaceae</taxon>
        <taxon>Chlorella clade</taxon>
        <taxon>Chlorella</taxon>
    </lineage>
</organism>
<dbReference type="SUPFAM" id="SSF51735">
    <property type="entry name" value="NAD(P)-binding Rossmann-fold domains"/>
    <property type="match status" value="1"/>
</dbReference>
<protein>
    <recommendedName>
        <fullName evidence="1">NAD-dependent epimerase/dehydratase domain-containing protein</fullName>
    </recommendedName>
</protein>
<dbReference type="Proteomes" id="UP001205105">
    <property type="component" value="Unassembled WGS sequence"/>
</dbReference>